<dbReference type="Proteomes" id="UP000265703">
    <property type="component" value="Unassembled WGS sequence"/>
</dbReference>
<protein>
    <submittedName>
        <fullName evidence="1">Uncharacterized protein</fullName>
    </submittedName>
</protein>
<reference evidence="1 2" key="1">
    <citation type="submission" date="2018-06" db="EMBL/GenBank/DDBJ databases">
        <title>Comparative genomics reveals the genomic features of Rhizophagus irregularis, R. cerebriforme, R. diaphanum and Gigaspora rosea, and their symbiotic lifestyle signature.</title>
        <authorList>
            <person name="Morin E."/>
            <person name="San Clemente H."/>
            <person name="Chen E.C.H."/>
            <person name="De La Providencia I."/>
            <person name="Hainaut M."/>
            <person name="Kuo A."/>
            <person name="Kohler A."/>
            <person name="Murat C."/>
            <person name="Tang N."/>
            <person name="Roy S."/>
            <person name="Loubradou J."/>
            <person name="Henrissat B."/>
            <person name="Grigoriev I.V."/>
            <person name="Corradi N."/>
            <person name="Roux C."/>
            <person name="Martin F.M."/>
        </authorList>
    </citation>
    <scope>NUCLEOTIDE SEQUENCE [LARGE SCALE GENOMIC DNA]</scope>
    <source>
        <strain evidence="1 2">DAOM 227022</strain>
    </source>
</reference>
<dbReference type="EMBL" id="QKYT01000616">
    <property type="protein sequence ID" value="RIA82928.1"/>
    <property type="molecule type" value="Genomic_DNA"/>
</dbReference>
<evidence type="ECO:0000313" key="2">
    <source>
        <dbReference type="Proteomes" id="UP000265703"/>
    </source>
</evidence>
<organism evidence="1 2">
    <name type="scientific">Glomus cerebriforme</name>
    <dbReference type="NCBI Taxonomy" id="658196"/>
    <lineage>
        <taxon>Eukaryota</taxon>
        <taxon>Fungi</taxon>
        <taxon>Fungi incertae sedis</taxon>
        <taxon>Mucoromycota</taxon>
        <taxon>Glomeromycotina</taxon>
        <taxon>Glomeromycetes</taxon>
        <taxon>Glomerales</taxon>
        <taxon>Glomeraceae</taxon>
        <taxon>Glomus</taxon>
    </lineage>
</organism>
<dbReference type="STRING" id="658196.A0A397SAC7"/>
<gene>
    <name evidence="1" type="ORF">C1645_834586</name>
</gene>
<evidence type="ECO:0000313" key="1">
    <source>
        <dbReference type="EMBL" id="RIA82928.1"/>
    </source>
</evidence>
<proteinExistence type="predicted"/>
<keyword evidence="2" id="KW-1185">Reference proteome</keyword>
<accession>A0A397SAC7</accession>
<dbReference type="AlphaFoldDB" id="A0A397SAC7"/>
<comment type="caution">
    <text evidence="1">The sequence shown here is derived from an EMBL/GenBank/DDBJ whole genome shotgun (WGS) entry which is preliminary data.</text>
</comment>
<dbReference type="OrthoDB" id="515401at2759"/>
<name>A0A397SAC7_9GLOM</name>
<sequence>MPMATFLPVLPIPTLLSIKSEGLKAGDKITIAYKTTFNLPAYLTACLVLNDEISLSSTQLKKSPDLLEWNYIYETETQLVNDIDPGTECYLMIFDINFIICGFYHVENLQVKCTNCNTMETSVWRYSENRKKVFLRNIKVIDPW</sequence>